<feature type="region of interest" description="Disordered" evidence="1">
    <location>
        <begin position="198"/>
        <end position="218"/>
    </location>
</feature>
<reference evidence="3 4" key="1">
    <citation type="submission" date="2019-02" db="EMBL/GenBank/DDBJ databases">
        <title>Deep-cultivation of Planctomycetes and their phenomic and genomic characterization uncovers novel biology.</title>
        <authorList>
            <person name="Wiegand S."/>
            <person name="Jogler M."/>
            <person name="Boedeker C."/>
            <person name="Pinto D."/>
            <person name="Vollmers J."/>
            <person name="Rivas-Marin E."/>
            <person name="Kohn T."/>
            <person name="Peeters S.H."/>
            <person name="Heuer A."/>
            <person name="Rast P."/>
            <person name="Oberbeckmann S."/>
            <person name="Bunk B."/>
            <person name="Jeske O."/>
            <person name="Meyerdierks A."/>
            <person name="Storesund J.E."/>
            <person name="Kallscheuer N."/>
            <person name="Luecker S."/>
            <person name="Lage O.M."/>
            <person name="Pohl T."/>
            <person name="Merkel B.J."/>
            <person name="Hornburger P."/>
            <person name="Mueller R.-W."/>
            <person name="Bruemmer F."/>
            <person name="Labrenz M."/>
            <person name="Spormann A.M."/>
            <person name="Op Den Camp H."/>
            <person name="Overmann J."/>
            <person name="Amann R."/>
            <person name="Jetten M.S.M."/>
            <person name="Mascher T."/>
            <person name="Medema M.H."/>
            <person name="Devos D.P."/>
            <person name="Kaster A.-K."/>
            <person name="Ovreas L."/>
            <person name="Rohde M."/>
            <person name="Galperin M.Y."/>
            <person name="Jogler C."/>
        </authorList>
    </citation>
    <scope>NUCLEOTIDE SEQUENCE [LARGE SCALE GENOMIC DNA]</scope>
    <source>
        <strain evidence="3 4">Pla123a</strain>
    </source>
</reference>
<gene>
    <name evidence="3" type="ORF">Pla123a_01840</name>
</gene>
<feature type="compositionally biased region" description="Low complexity" evidence="1">
    <location>
        <begin position="282"/>
        <end position="296"/>
    </location>
</feature>
<organism evidence="3 4">
    <name type="scientific">Posidoniimonas polymericola</name>
    <dbReference type="NCBI Taxonomy" id="2528002"/>
    <lineage>
        <taxon>Bacteria</taxon>
        <taxon>Pseudomonadati</taxon>
        <taxon>Planctomycetota</taxon>
        <taxon>Planctomycetia</taxon>
        <taxon>Pirellulales</taxon>
        <taxon>Lacipirellulaceae</taxon>
        <taxon>Posidoniimonas</taxon>
    </lineage>
</organism>
<evidence type="ECO:0008006" key="5">
    <source>
        <dbReference type="Google" id="ProtNLM"/>
    </source>
</evidence>
<feature type="signal peptide" evidence="2">
    <location>
        <begin position="1"/>
        <end position="46"/>
    </location>
</feature>
<feature type="chain" id="PRO_5022827235" description="Tetratricopeptide repeat protein" evidence="2">
    <location>
        <begin position="47"/>
        <end position="381"/>
    </location>
</feature>
<comment type="caution">
    <text evidence="3">The sequence shown here is derived from an EMBL/GenBank/DDBJ whole genome shotgun (WGS) entry which is preliminary data.</text>
</comment>
<dbReference type="Gene3D" id="1.25.40.10">
    <property type="entry name" value="Tetratricopeptide repeat domain"/>
    <property type="match status" value="1"/>
</dbReference>
<evidence type="ECO:0000313" key="3">
    <source>
        <dbReference type="EMBL" id="TWT85377.1"/>
    </source>
</evidence>
<dbReference type="Proteomes" id="UP000318478">
    <property type="component" value="Unassembled WGS sequence"/>
</dbReference>
<feature type="compositionally biased region" description="Low complexity" evidence="1">
    <location>
        <begin position="315"/>
        <end position="326"/>
    </location>
</feature>
<evidence type="ECO:0000256" key="1">
    <source>
        <dbReference type="SAM" id="MobiDB-lite"/>
    </source>
</evidence>
<evidence type="ECO:0000256" key="2">
    <source>
        <dbReference type="SAM" id="SignalP"/>
    </source>
</evidence>
<protein>
    <recommendedName>
        <fullName evidence="5">Tetratricopeptide repeat protein</fullName>
    </recommendedName>
</protein>
<feature type="compositionally biased region" description="Low complexity" evidence="1">
    <location>
        <begin position="372"/>
        <end position="381"/>
    </location>
</feature>
<dbReference type="AlphaFoldDB" id="A0A5C5ZE81"/>
<dbReference type="InterPro" id="IPR011990">
    <property type="entry name" value="TPR-like_helical_dom_sf"/>
</dbReference>
<evidence type="ECO:0000313" key="4">
    <source>
        <dbReference type="Proteomes" id="UP000318478"/>
    </source>
</evidence>
<feature type="compositionally biased region" description="Low complexity" evidence="1">
    <location>
        <begin position="344"/>
        <end position="359"/>
    </location>
</feature>
<dbReference type="SUPFAM" id="SSF48452">
    <property type="entry name" value="TPR-like"/>
    <property type="match status" value="1"/>
</dbReference>
<proteinExistence type="predicted"/>
<keyword evidence="4" id="KW-1185">Reference proteome</keyword>
<feature type="region of interest" description="Disordered" evidence="1">
    <location>
        <begin position="149"/>
        <end position="171"/>
    </location>
</feature>
<keyword evidence="2" id="KW-0732">Signal</keyword>
<sequence length="381" mass="39232" precursor="true">MADSLRDVRGLSVFHEPLQTSMAARSLRLTVLTALLLPLAAAPAGAQDTADAYARGVNAYFNGSANQAEGWLDQAAGARPNDPLVYYYRGLAKHRQGRRYEAEADFQIGAAIEARRAAGTLGIGHALQRIQGGERLLLERIRREAREAFQATTKEDRRSRYQPASQPGKRAMRAEFRLPLGMLSSDASPDAIAQLVAEQAESSGDPFADEPVSEETAAAAPMTDDLAAEAPAPSQPAATPTPIDVPDAARGAVSTKQLGGLFGGMIKGLLPKPPASAGGFGAPPAGGNDPFGDAGDQAPFGGEPLPADDDPFGAPPAGDDPFGAPPAEDDPFGAAEPMPADENATPPAGAPSEPAAEDPFGGGDDPFGGGDDPFAGEDPFS</sequence>
<feature type="region of interest" description="Disordered" evidence="1">
    <location>
        <begin position="275"/>
        <end position="381"/>
    </location>
</feature>
<accession>A0A5C5ZE81</accession>
<feature type="compositionally biased region" description="Basic and acidic residues" evidence="1">
    <location>
        <begin position="149"/>
        <end position="159"/>
    </location>
</feature>
<dbReference type="EMBL" id="SJPO01000001">
    <property type="protein sequence ID" value="TWT85377.1"/>
    <property type="molecule type" value="Genomic_DNA"/>
</dbReference>
<feature type="compositionally biased region" description="Gly residues" evidence="1">
    <location>
        <begin position="360"/>
        <end position="371"/>
    </location>
</feature>
<name>A0A5C5ZE81_9BACT</name>